<proteinExistence type="predicted"/>
<evidence type="ECO:0000313" key="2">
    <source>
        <dbReference type="EMBL" id="KAF7390336.1"/>
    </source>
</evidence>
<dbReference type="EMBL" id="JACSDY010000023">
    <property type="protein sequence ID" value="KAF7390336.1"/>
    <property type="molecule type" value="Genomic_DNA"/>
</dbReference>
<evidence type="ECO:0000313" key="3">
    <source>
        <dbReference type="Proteomes" id="UP000600918"/>
    </source>
</evidence>
<reference evidence="2" key="1">
    <citation type="journal article" date="2020" name="G3 (Bethesda)">
        <title>High-Quality Assemblies for Three Invasive Social Wasps from the &lt;i&gt;Vespula&lt;/i&gt; Genus.</title>
        <authorList>
            <person name="Harrop T.W.R."/>
            <person name="Guhlin J."/>
            <person name="McLaughlin G.M."/>
            <person name="Permina E."/>
            <person name="Stockwell P."/>
            <person name="Gilligan J."/>
            <person name="Le Lec M.F."/>
            <person name="Gruber M.A.M."/>
            <person name="Quinn O."/>
            <person name="Lovegrove M."/>
            <person name="Duncan E.J."/>
            <person name="Remnant E.J."/>
            <person name="Van Eeckhoven J."/>
            <person name="Graham B."/>
            <person name="Knapp R.A."/>
            <person name="Langford K.W."/>
            <person name="Kronenberg Z."/>
            <person name="Press M.O."/>
            <person name="Eacker S.M."/>
            <person name="Wilson-Rankin E.E."/>
            <person name="Purcell J."/>
            <person name="Lester P.J."/>
            <person name="Dearden P.K."/>
        </authorList>
    </citation>
    <scope>NUCLEOTIDE SEQUENCE</scope>
    <source>
        <strain evidence="2">Volc-1</strain>
    </source>
</reference>
<comment type="caution">
    <text evidence="2">The sequence shown here is derived from an EMBL/GenBank/DDBJ whole genome shotgun (WGS) entry which is preliminary data.</text>
</comment>
<evidence type="ECO:0000256" key="1">
    <source>
        <dbReference type="SAM" id="MobiDB-lite"/>
    </source>
</evidence>
<feature type="region of interest" description="Disordered" evidence="1">
    <location>
        <begin position="20"/>
        <end position="47"/>
    </location>
</feature>
<dbReference type="Gene3D" id="3.30.420.10">
    <property type="entry name" value="Ribonuclease H-like superfamily/Ribonuclease H"/>
    <property type="match status" value="1"/>
</dbReference>
<feature type="compositionally biased region" description="Basic and acidic residues" evidence="1">
    <location>
        <begin position="20"/>
        <end position="29"/>
    </location>
</feature>
<sequence length="208" mass="24268">MIRISECVCTVIKGNKKSDAEDVRKEQKKNGKQSRSSVDQDEEFSHDNAAVHSAKTIKQYFSSENITVLNWLAFEYIIENITEVNLLKWIIRTIDNLTIENRHLDKKYFRVKKNAFKDRTIYNKIIFENYTVPCQNGCWRPVEYNARTDIVFIDHQVNAVTYKKVIDEQLKKHTRSNCIFQQNNASVHKVGVVKAFFSSKNTSISILI</sequence>
<dbReference type="Proteomes" id="UP000600918">
    <property type="component" value="Unassembled WGS sequence"/>
</dbReference>
<organism evidence="2 3">
    <name type="scientific">Vespula pensylvanica</name>
    <name type="common">Western yellow jacket</name>
    <name type="synonym">Wasp</name>
    <dbReference type="NCBI Taxonomy" id="30213"/>
    <lineage>
        <taxon>Eukaryota</taxon>
        <taxon>Metazoa</taxon>
        <taxon>Ecdysozoa</taxon>
        <taxon>Arthropoda</taxon>
        <taxon>Hexapoda</taxon>
        <taxon>Insecta</taxon>
        <taxon>Pterygota</taxon>
        <taxon>Neoptera</taxon>
        <taxon>Endopterygota</taxon>
        <taxon>Hymenoptera</taxon>
        <taxon>Apocrita</taxon>
        <taxon>Aculeata</taxon>
        <taxon>Vespoidea</taxon>
        <taxon>Vespidae</taxon>
        <taxon>Vespinae</taxon>
        <taxon>Vespula</taxon>
    </lineage>
</organism>
<dbReference type="InterPro" id="IPR036397">
    <property type="entry name" value="RNaseH_sf"/>
</dbReference>
<evidence type="ECO:0008006" key="4">
    <source>
        <dbReference type="Google" id="ProtNLM"/>
    </source>
</evidence>
<keyword evidence="3" id="KW-1185">Reference proteome</keyword>
<protein>
    <recommendedName>
        <fullName evidence="4">Transposase</fullName>
    </recommendedName>
</protein>
<dbReference type="AlphaFoldDB" id="A0A834JKT5"/>
<dbReference type="GO" id="GO:0003676">
    <property type="term" value="F:nucleic acid binding"/>
    <property type="evidence" value="ECO:0007669"/>
    <property type="project" value="InterPro"/>
</dbReference>
<gene>
    <name evidence="2" type="ORF">H0235_017498</name>
</gene>
<accession>A0A834JKT5</accession>
<name>A0A834JKT5_VESPE</name>